<dbReference type="Pfam" id="PF03328">
    <property type="entry name" value="HpcH_HpaI"/>
    <property type="match status" value="1"/>
</dbReference>
<keyword evidence="3" id="KW-0456">Lyase</keyword>
<dbReference type="Proteomes" id="UP000289738">
    <property type="component" value="Chromosome B06"/>
</dbReference>
<keyword evidence="6" id="KW-1185">Reference proteome</keyword>
<protein>
    <recommendedName>
        <fullName evidence="4">HpcH/HpaI aldolase/citrate lyase domain-containing protein</fullName>
    </recommendedName>
</protein>
<dbReference type="SMR" id="A0A444YV87"/>
<evidence type="ECO:0000313" key="5">
    <source>
        <dbReference type="EMBL" id="RYR05843.1"/>
    </source>
</evidence>
<dbReference type="Gramene" id="arahy.Tifrunner.gnm2.ann2.Ah16g490800.1">
    <property type="protein sequence ID" value="arahy.Tifrunner.gnm2.ann2.Ah16g490800.1-CDS"/>
    <property type="gene ID" value="arahy.Tifrunner.gnm2.ann2.Ah16g490800"/>
</dbReference>
<dbReference type="EMBL" id="SDMP01000016">
    <property type="protein sequence ID" value="RYR05843.1"/>
    <property type="molecule type" value="Genomic_DNA"/>
</dbReference>
<dbReference type="GO" id="GO:0046872">
    <property type="term" value="F:metal ion binding"/>
    <property type="evidence" value="ECO:0007669"/>
    <property type="project" value="UniProtKB-KW"/>
</dbReference>
<evidence type="ECO:0000259" key="4">
    <source>
        <dbReference type="Pfam" id="PF03328"/>
    </source>
</evidence>
<dbReference type="SUPFAM" id="SSF51621">
    <property type="entry name" value="Phosphoenolpyruvate/pyruvate domain"/>
    <property type="match status" value="1"/>
</dbReference>
<dbReference type="Gene3D" id="3.20.20.60">
    <property type="entry name" value="Phosphoenolpyruvate-binding domains"/>
    <property type="match status" value="1"/>
</dbReference>
<dbReference type="AlphaFoldDB" id="A0A444YV87"/>
<comment type="similarity">
    <text evidence="1">Belongs to the HpcH/HpaI aldolase family.</text>
</comment>
<keyword evidence="2" id="KW-0479">Metal-binding</keyword>
<dbReference type="PANTHER" id="PTHR30502:SF0">
    <property type="entry name" value="PHOSPHOENOLPYRUVATE CARBOXYLASE FAMILY PROTEIN"/>
    <property type="match status" value="1"/>
</dbReference>
<dbReference type="InterPro" id="IPR015813">
    <property type="entry name" value="Pyrv/PenolPyrv_kinase-like_dom"/>
</dbReference>
<evidence type="ECO:0000256" key="1">
    <source>
        <dbReference type="ARBA" id="ARBA00005568"/>
    </source>
</evidence>
<dbReference type="InterPro" id="IPR050251">
    <property type="entry name" value="HpcH-HpaI_aldolase"/>
</dbReference>
<feature type="domain" description="HpcH/HpaI aldolase/citrate lyase" evidence="4">
    <location>
        <begin position="25"/>
        <end position="245"/>
    </location>
</feature>
<gene>
    <name evidence="5" type="ORF">Ahy_B06g085662</name>
</gene>
<accession>A0A444YV87</accession>
<evidence type="ECO:0000256" key="3">
    <source>
        <dbReference type="ARBA" id="ARBA00023239"/>
    </source>
</evidence>
<evidence type="ECO:0000256" key="2">
    <source>
        <dbReference type="ARBA" id="ARBA00022723"/>
    </source>
</evidence>
<dbReference type="STRING" id="3818.A0A444YV87"/>
<organism evidence="5 6">
    <name type="scientific">Arachis hypogaea</name>
    <name type="common">Peanut</name>
    <dbReference type="NCBI Taxonomy" id="3818"/>
    <lineage>
        <taxon>Eukaryota</taxon>
        <taxon>Viridiplantae</taxon>
        <taxon>Streptophyta</taxon>
        <taxon>Embryophyta</taxon>
        <taxon>Tracheophyta</taxon>
        <taxon>Spermatophyta</taxon>
        <taxon>Magnoliopsida</taxon>
        <taxon>eudicotyledons</taxon>
        <taxon>Gunneridae</taxon>
        <taxon>Pentapetalae</taxon>
        <taxon>rosids</taxon>
        <taxon>fabids</taxon>
        <taxon>Fabales</taxon>
        <taxon>Fabaceae</taxon>
        <taxon>Papilionoideae</taxon>
        <taxon>50 kb inversion clade</taxon>
        <taxon>dalbergioids sensu lato</taxon>
        <taxon>Dalbergieae</taxon>
        <taxon>Pterocarpus clade</taxon>
        <taxon>Arachis</taxon>
    </lineage>
</organism>
<evidence type="ECO:0000313" key="6">
    <source>
        <dbReference type="Proteomes" id="UP000289738"/>
    </source>
</evidence>
<dbReference type="GO" id="GO:0005737">
    <property type="term" value="C:cytoplasm"/>
    <property type="evidence" value="ECO:0007669"/>
    <property type="project" value="TreeGrafter"/>
</dbReference>
<dbReference type="InterPro" id="IPR040442">
    <property type="entry name" value="Pyrv_kinase-like_dom_sf"/>
</dbReference>
<proteinExistence type="inferred from homology"/>
<dbReference type="InterPro" id="IPR005000">
    <property type="entry name" value="Aldolase/citrate-lyase_domain"/>
</dbReference>
<name>A0A444YV87_ARAHY</name>
<dbReference type="PANTHER" id="PTHR30502">
    <property type="entry name" value="2-KETO-3-DEOXY-L-RHAMNONATE ALDOLASE"/>
    <property type="match status" value="1"/>
</dbReference>
<reference evidence="5 6" key="1">
    <citation type="submission" date="2019-01" db="EMBL/GenBank/DDBJ databases">
        <title>Sequencing of cultivated peanut Arachis hypogaea provides insights into genome evolution and oil improvement.</title>
        <authorList>
            <person name="Chen X."/>
        </authorList>
    </citation>
    <scope>NUCLEOTIDE SEQUENCE [LARGE SCALE GENOMIC DNA]</scope>
    <source>
        <strain evidence="6">cv. Fuhuasheng</strain>
        <tissue evidence="5">Leaves</tissue>
    </source>
</reference>
<sequence length="259" mass="27862">MDTAKRNTSATLKSRIQNGDVVYGMSLLTFSPTVAEIAALADFDFVLIDMEHGHGGLPEALPCLHALAAAKTPAVIRVPDSSSSFWARKAIDLGAQGIVFPMIQDPQSAAKAVSFCRSPVSPAARASRFGLDGHCQKDLLIICQVESPEAVECAEEIAAVEGVDMIMVGPLDLSAGIGCLRNPKDERVMEMVDRVEKKVLGAPRKEGGGPFLGRFGTALDSPEAFRDRGYRLVRVNLDVTLFRNACIQDVINFKSTKLC</sequence>
<comment type="caution">
    <text evidence="5">The sequence shown here is derived from an EMBL/GenBank/DDBJ whole genome shotgun (WGS) entry which is preliminary data.</text>
</comment>
<dbReference type="GO" id="GO:0016832">
    <property type="term" value="F:aldehyde-lyase activity"/>
    <property type="evidence" value="ECO:0007669"/>
    <property type="project" value="TreeGrafter"/>
</dbReference>